<protein>
    <submittedName>
        <fullName evidence="1">Putative tail tubular protein</fullName>
    </submittedName>
</protein>
<keyword evidence="2" id="KW-1185">Reference proteome</keyword>
<evidence type="ECO:0000313" key="1">
    <source>
        <dbReference type="EMBL" id="AXH74540.1"/>
    </source>
</evidence>
<accession>A0A345MT40</accession>
<dbReference type="RefSeq" id="YP_010097659.1">
    <property type="nucleotide sequence ID" value="NC_055760.1"/>
</dbReference>
<reference evidence="1 2" key="1">
    <citation type="submission" date="2018-07" db="EMBL/GenBank/DDBJ databases">
        <title>Uncovering a Universe of Circular DNA Viruses in Animal Metagenomes.</title>
        <authorList>
            <person name="Tisza M."/>
            <person name="Buck C."/>
            <person name="Pastrana D."/>
            <person name="Welch N."/>
            <person name="Peretti A."/>
        </authorList>
    </citation>
    <scope>NUCLEOTIDE SEQUENCE [LARGE SCALE GENOMIC DNA]</scope>
    <source>
        <strain evidence="1">Ctbg_1</strain>
    </source>
</reference>
<organism evidence="1 2">
    <name type="scientific">crAssphage sp. isolate ctbg_1</name>
    <dbReference type="NCBI Taxonomy" id="2989854"/>
    <lineage>
        <taxon>Viruses</taxon>
        <taxon>Duplodnaviria</taxon>
        <taxon>Heunggongvirae</taxon>
        <taxon>Uroviricota</taxon>
        <taxon>Caudoviricetes</taxon>
        <taxon>Crassvirales</taxon>
        <taxon>Intestiviridae</taxon>
        <taxon>Crudevirinae</taxon>
        <taxon>Whopevirus</taxon>
        <taxon>Whopevirus animalis</taxon>
    </lineage>
</organism>
<dbReference type="Proteomes" id="UP000257554">
    <property type="component" value="Segment"/>
</dbReference>
<dbReference type="GeneID" id="76971834"/>
<evidence type="ECO:0000313" key="2">
    <source>
        <dbReference type="Proteomes" id="UP000257554"/>
    </source>
</evidence>
<name>A0A345MT40_9CAUD</name>
<dbReference type="EMBL" id="MH616963">
    <property type="protein sequence ID" value="AXH74540.1"/>
    <property type="molecule type" value="Genomic_DNA"/>
</dbReference>
<sequence length="278" mass="31502">MTKTFTNMERIIAKIDNDFNPDNSDWIPRVAAWAIDAMAILKVTEFESVTKQYDVKDKIAYANCTFGDIEHVYDENGCEIVELDSNASCCGHFFTGQGNGTRAVVKNDRFIELSKTMAQDDNIRKGMDISIATEITKGSEPIRHRVDTIKYNDNTERNYVLIGKDKMELSIDTSFITVVSKQIKTICSPELGCNLPVVPDNGLLIECIVAWCMYKMLCRGYKHPVFSLNGNSPATNPFVFWLQNKENAKNSVNADSQGDIDTKLWRSAFYIDTFDHMR</sequence>
<proteinExistence type="predicted"/>